<dbReference type="PROSITE" id="PS50106">
    <property type="entry name" value="PDZ"/>
    <property type="match status" value="1"/>
</dbReference>
<name>A0A1H2UYA6_THIRO</name>
<dbReference type="InterPro" id="IPR041489">
    <property type="entry name" value="PDZ_6"/>
</dbReference>
<dbReference type="Gene3D" id="2.30.42.10">
    <property type="match status" value="1"/>
</dbReference>
<evidence type="ECO:0000256" key="3">
    <source>
        <dbReference type="ARBA" id="ARBA00022801"/>
    </source>
</evidence>
<dbReference type="OrthoDB" id="9758917at2"/>
<dbReference type="EMBL" id="FNNZ01000006">
    <property type="protein sequence ID" value="SDW61066.1"/>
    <property type="molecule type" value="Genomic_DNA"/>
</dbReference>
<dbReference type="Gene3D" id="2.40.10.120">
    <property type="match status" value="1"/>
</dbReference>
<dbReference type="Pfam" id="PF13365">
    <property type="entry name" value="Trypsin_2"/>
    <property type="match status" value="1"/>
</dbReference>
<dbReference type="GO" id="GO:0006508">
    <property type="term" value="P:proteolysis"/>
    <property type="evidence" value="ECO:0007669"/>
    <property type="project" value="UniProtKB-KW"/>
</dbReference>
<evidence type="ECO:0000256" key="4">
    <source>
        <dbReference type="ARBA" id="ARBA00022825"/>
    </source>
</evidence>
<dbReference type="RefSeq" id="WP_093029972.1">
    <property type="nucleotide sequence ID" value="NZ_FNNZ01000006.1"/>
</dbReference>
<keyword evidence="2 6" id="KW-0645">Protease</keyword>
<evidence type="ECO:0000259" key="5">
    <source>
        <dbReference type="PROSITE" id="PS50106"/>
    </source>
</evidence>
<gene>
    <name evidence="6" type="ORF">SAMN05421783_10636</name>
</gene>
<dbReference type="GO" id="GO:0004252">
    <property type="term" value="F:serine-type endopeptidase activity"/>
    <property type="evidence" value="ECO:0007669"/>
    <property type="project" value="InterPro"/>
</dbReference>
<dbReference type="Proteomes" id="UP000198816">
    <property type="component" value="Unassembled WGS sequence"/>
</dbReference>
<dbReference type="SUPFAM" id="SSF50494">
    <property type="entry name" value="Trypsin-like serine proteases"/>
    <property type="match status" value="1"/>
</dbReference>
<evidence type="ECO:0000256" key="1">
    <source>
        <dbReference type="ARBA" id="ARBA00010541"/>
    </source>
</evidence>
<proteinExistence type="inferred from homology"/>
<dbReference type="InterPro" id="IPR001478">
    <property type="entry name" value="PDZ"/>
</dbReference>
<evidence type="ECO:0000313" key="7">
    <source>
        <dbReference type="Proteomes" id="UP000198816"/>
    </source>
</evidence>
<sequence>MIQTGPTTLLIAALIGGAAGSALTLLLAPPGSDPSPHHDTGGAAAHLRDDMPSFARAVSRVAPAVVSIFATQTEHGPPRPTLPTYPGLHHGPPGAAASRTGLGSGVILSPDGFILTNRHVVQNADRIRAVLADGRSLELALVGVDADTDLAVLKADAQGLPVAPIGNSRSLRVGDLALAIGNPFGVGQTVTMGIVGATGRGELGITDIESFIQTDAAINPGNSGGALANAQGELIGINTAIFTETGTAQGIGFAIPSEIAIDVAHALASQGQVTRGWIGLSGRSVTPELAESFGLRAGHGVLVASTLRDGPAAQAGLRPGDVVTRIDDRDVATVQDLLDAVAGAGPHAALSLEVWRGSERIFTRATTDTRPPPAE</sequence>
<dbReference type="STRING" id="1058.SAMN05421783_10636"/>
<keyword evidence="3" id="KW-0378">Hydrolase</keyword>
<dbReference type="PANTHER" id="PTHR22939">
    <property type="entry name" value="SERINE PROTEASE FAMILY S1C HTRA-RELATED"/>
    <property type="match status" value="1"/>
</dbReference>
<dbReference type="SUPFAM" id="SSF50156">
    <property type="entry name" value="PDZ domain-like"/>
    <property type="match status" value="1"/>
</dbReference>
<keyword evidence="7" id="KW-1185">Reference proteome</keyword>
<reference evidence="7" key="1">
    <citation type="submission" date="2016-10" db="EMBL/GenBank/DDBJ databases">
        <authorList>
            <person name="Varghese N."/>
            <person name="Submissions S."/>
        </authorList>
    </citation>
    <scope>NUCLEOTIDE SEQUENCE [LARGE SCALE GENOMIC DNA]</scope>
    <source>
        <strain evidence="7">DSM 217</strain>
    </source>
</reference>
<dbReference type="SMART" id="SM00228">
    <property type="entry name" value="PDZ"/>
    <property type="match status" value="1"/>
</dbReference>
<organism evidence="6 7">
    <name type="scientific">Thiocapsa roseopersicina</name>
    <dbReference type="NCBI Taxonomy" id="1058"/>
    <lineage>
        <taxon>Bacteria</taxon>
        <taxon>Pseudomonadati</taxon>
        <taxon>Pseudomonadota</taxon>
        <taxon>Gammaproteobacteria</taxon>
        <taxon>Chromatiales</taxon>
        <taxon>Chromatiaceae</taxon>
        <taxon>Thiocapsa</taxon>
    </lineage>
</organism>
<dbReference type="Pfam" id="PF17820">
    <property type="entry name" value="PDZ_6"/>
    <property type="match status" value="1"/>
</dbReference>
<keyword evidence="4" id="KW-0720">Serine protease</keyword>
<comment type="similarity">
    <text evidence="1">Belongs to the peptidase S1C family.</text>
</comment>
<dbReference type="PRINTS" id="PR00834">
    <property type="entry name" value="PROTEASES2C"/>
</dbReference>
<dbReference type="PANTHER" id="PTHR22939:SF129">
    <property type="entry name" value="SERINE PROTEASE HTRA2, MITOCHONDRIAL"/>
    <property type="match status" value="1"/>
</dbReference>
<protein>
    <submittedName>
        <fullName evidence="6">Serine protease DegS</fullName>
    </submittedName>
</protein>
<feature type="domain" description="PDZ" evidence="5">
    <location>
        <begin position="262"/>
        <end position="356"/>
    </location>
</feature>
<accession>A0A1H2UYA6</accession>
<dbReference type="InterPro" id="IPR001940">
    <property type="entry name" value="Peptidase_S1C"/>
</dbReference>
<evidence type="ECO:0000256" key="2">
    <source>
        <dbReference type="ARBA" id="ARBA00022670"/>
    </source>
</evidence>
<dbReference type="AlphaFoldDB" id="A0A1H2UYA6"/>
<evidence type="ECO:0000313" key="6">
    <source>
        <dbReference type="EMBL" id="SDW61066.1"/>
    </source>
</evidence>
<dbReference type="InterPro" id="IPR009003">
    <property type="entry name" value="Peptidase_S1_PA"/>
</dbReference>
<dbReference type="InterPro" id="IPR036034">
    <property type="entry name" value="PDZ_sf"/>
</dbReference>